<keyword evidence="2" id="KW-1185">Reference proteome</keyword>
<organism evidence="1 2">
    <name type="scientific">Rheinheimera aquimaris</name>
    <dbReference type="NCBI Taxonomy" id="412437"/>
    <lineage>
        <taxon>Bacteria</taxon>
        <taxon>Pseudomonadati</taxon>
        <taxon>Pseudomonadota</taxon>
        <taxon>Gammaproteobacteria</taxon>
        <taxon>Chromatiales</taxon>
        <taxon>Chromatiaceae</taxon>
        <taxon>Rheinheimera</taxon>
    </lineage>
</organism>
<sequence>MAPKFWKLSQGTDFFSYQDMADTIENKLVYVHSDTPAKGKSHEAQGANFIGADIGDYFYLTHGNKGIYLLGQLIGPANIFSLKGDGWVDRPFRLIRLAAPNGGYLGPQKWWAPNDRSTFTAVPEKELTEFETNILTPFFDITFDKFGINV</sequence>
<name>A0ABN1E724_9GAMM</name>
<accession>A0ABN1E724</accession>
<reference evidence="1 2" key="1">
    <citation type="journal article" date="2019" name="Int. J. Syst. Evol. Microbiol.">
        <title>The Global Catalogue of Microorganisms (GCM) 10K type strain sequencing project: providing services to taxonomists for standard genome sequencing and annotation.</title>
        <authorList>
            <consortium name="The Broad Institute Genomics Platform"/>
            <consortium name="The Broad Institute Genome Sequencing Center for Infectious Disease"/>
            <person name="Wu L."/>
            <person name="Ma J."/>
        </authorList>
    </citation>
    <scope>NUCLEOTIDE SEQUENCE [LARGE SCALE GENOMIC DNA]</scope>
    <source>
        <strain evidence="1 2">JCM 14331</strain>
    </source>
</reference>
<evidence type="ECO:0000313" key="1">
    <source>
        <dbReference type="EMBL" id="GAA0560556.1"/>
    </source>
</evidence>
<evidence type="ECO:0000313" key="2">
    <source>
        <dbReference type="Proteomes" id="UP001501169"/>
    </source>
</evidence>
<comment type="caution">
    <text evidence="1">The sequence shown here is derived from an EMBL/GenBank/DDBJ whole genome shotgun (WGS) entry which is preliminary data.</text>
</comment>
<protein>
    <submittedName>
        <fullName evidence="1">Uncharacterized protein</fullName>
    </submittedName>
</protein>
<gene>
    <name evidence="1" type="ORF">GCM10009098_30820</name>
</gene>
<dbReference type="Proteomes" id="UP001501169">
    <property type="component" value="Unassembled WGS sequence"/>
</dbReference>
<dbReference type="EMBL" id="BAAAEO010000004">
    <property type="protein sequence ID" value="GAA0560556.1"/>
    <property type="molecule type" value="Genomic_DNA"/>
</dbReference>
<dbReference type="RefSeq" id="WP_134059645.1">
    <property type="nucleotide sequence ID" value="NZ_BAAAEO010000004.1"/>
</dbReference>
<proteinExistence type="predicted"/>